<keyword evidence="2" id="KW-0719">Serine esterase</keyword>
<evidence type="ECO:0000313" key="10">
    <source>
        <dbReference type="Proteomes" id="UP000002320"/>
    </source>
</evidence>
<dbReference type="VEuPathDB" id="VectorBase:CPIJ007826"/>
<dbReference type="HOGENOM" id="CLU_006586_13_2_1"/>
<name>B0WLA6_CULQU</name>
<evidence type="ECO:0000256" key="4">
    <source>
        <dbReference type="ARBA" id="ARBA00023157"/>
    </source>
</evidence>
<keyword evidence="3 6" id="KW-0378">Hydrolase</keyword>
<accession>B0WLA6</accession>
<dbReference type="eggNOG" id="KOG1516">
    <property type="taxonomic scope" value="Eukaryota"/>
</dbReference>
<evidence type="ECO:0000313" key="9">
    <source>
        <dbReference type="EnsemblMetazoa" id="CPIJ007826-PA"/>
    </source>
</evidence>
<dbReference type="AlphaFoldDB" id="B0WLA6"/>
<sequence length="575" mass="64999">MDALDLSAESIRMVEGPFRERIQFWRNLFAKYGGRTNQLPNGKDYYSFKGIPYAKPPVGELRFKPPVPVDRFCDADADDDLLVCSYERNSCPALMQLPPTTVSIGEDCLHANVATPVHPSDVDQQPPLPVMVWIHGGAFNLGNGDSSLYCPQYLVQQGVIVVTFNYRLGPIGFLQLPSAGIHGNMGLKDQRLLLRWVNKNISFFGGDPTNVTLFGESAGSASVHLHYLTEESRKYFHKAICQSGTAFNVWVEQKECETKARTLAKNLGCTGDSDEEVYETLMSASVFDLFAKSEGCMTMNDMLAMRMFPFTPTVESADSEEPFITENYTDILHRPDLTSIPLIIGFNSNESVTFLPLLQPTIRMFSQDPRAFVPAQLTVPAEELASVGAEIKRFYYGDDTAHCLTGFLDYVSDIWFIIPSFVASELQARFQQNAPQFCYYFDFDCEFNYLKANPQAAHQLEGVAHGDDISYLFKRNVSEAMIEDGSRADEYRAITVQLWTNFAKFGHPTPESGELGFEWKPSEPIDCDQEEFVLKALHLTDPIRMIEQPFEKRIHFWKELFARFGDNYLHLTSNK</sequence>
<proteinExistence type="inferred from homology"/>
<keyword evidence="4" id="KW-1015">Disulfide bond</keyword>
<gene>
    <name evidence="9" type="primary">6040009</name>
    <name evidence="8" type="ORF">CpipJ_CPIJ007826</name>
</gene>
<dbReference type="InterPro" id="IPR050309">
    <property type="entry name" value="Type-B_Carboxylest/Lipase"/>
</dbReference>
<evidence type="ECO:0000256" key="2">
    <source>
        <dbReference type="ARBA" id="ARBA00022487"/>
    </source>
</evidence>
<dbReference type="InParanoid" id="B0WLA6"/>
<dbReference type="EnsemblMetazoa" id="CPIJ007826-RA">
    <property type="protein sequence ID" value="CPIJ007826-PA"/>
    <property type="gene ID" value="CPIJ007826"/>
</dbReference>
<protein>
    <recommendedName>
        <fullName evidence="6">Carboxylic ester hydrolase</fullName>
        <ecNumber evidence="6">3.1.1.-</ecNumber>
    </recommendedName>
</protein>
<evidence type="ECO:0000256" key="5">
    <source>
        <dbReference type="ARBA" id="ARBA00023180"/>
    </source>
</evidence>
<dbReference type="EMBL" id="DS231983">
    <property type="protein sequence ID" value="EDS30390.1"/>
    <property type="molecule type" value="Genomic_DNA"/>
</dbReference>
<dbReference type="GO" id="GO:0052689">
    <property type="term" value="F:carboxylic ester hydrolase activity"/>
    <property type="evidence" value="ECO:0007669"/>
    <property type="project" value="UniProtKB-KW"/>
</dbReference>
<evidence type="ECO:0000259" key="7">
    <source>
        <dbReference type="Pfam" id="PF00135"/>
    </source>
</evidence>
<reference evidence="9" key="2">
    <citation type="submission" date="2020-05" db="UniProtKB">
        <authorList>
            <consortium name="EnsemblMetazoa"/>
        </authorList>
    </citation>
    <scope>IDENTIFICATION</scope>
    <source>
        <strain evidence="9">JHB</strain>
    </source>
</reference>
<dbReference type="KEGG" id="cqu:CpipJ_CPIJ007826"/>
<feature type="domain" description="Carboxylesterase type B" evidence="7">
    <location>
        <begin position="34"/>
        <end position="557"/>
    </location>
</feature>
<organism>
    <name type="scientific">Culex quinquefasciatus</name>
    <name type="common">Southern house mosquito</name>
    <name type="synonym">Culex pungens</name>
    <dbReference type="NCBI Taxonomy" id="7176"/>
    <lineage>
        <taxon>Eukaryota</taxon>
        <taxon>Metazoa</taxon>
        <taxon>Ecdysozoa</taxon>
        <taxon>Arthropoda</taxon>
        <taxon>Hexapoda</taxon>
        <taxon>Insecta</taxon>
        <taxon>Pterygota</taxon>
        <taxon>Neoptera</taxon>
        <taxon>Endopterygota</taxon>
        <taxon>Diptera</taxon>
        <taxon>Nematocera</taxon>
        <taxon>Culicoidea</taxon>
        <taxon>Culicidae</taxon>
        <taxon>Culicinae</taxon>
        <taxon>Culicini</taxon>
        <taxon>Culex</taxon>
        <taxon>Culex</taxon>
    </lineage>
</organism>
<dbReference type="SUPFAM" id="SSF53474">
    <property type="entry name" value="alpha/beta-Hydrolases"/>
    <property type="match status" value="1"/>
</dbReference>
<evidence type="ECO:0000256" key="1">
    <source>
        <dbReference type="ARBA" id="ARBA00005964"/>
    </source>
</evidence>
<dbReference type="ESTHER" id="culqu-b0wla6">
    <property type="family name" value="Carb_B_Arthropoda"/>
</dbReference>
<comment type="similarity">
    <text evidence="1 6">Belongs to the type-B carboxylesterase/lipase family.</text>
</comment>
<dbReference type="OMA" id="EQKECET"/>
<reference evidence="8" key="1">
    <citation type="submission" date="2007-03" db="EMBL/GenBank/DDBJ databases">
        <title>Annotation of Culex pipiens quinquefasciatus.</title>
        <authorList>
            <consortium name="The Broad Institute Genome Sequencing Platform"/>
            <person name="Atkinson P.W."/>
            <person name="Hemingway J."/>
            <person name="Christensen B.M."/>
            <person name="Higgs S."/>
            <person name="Kodira C."/>
            <person name="Hannick L."/>
            <person name="Megy K."/>
            <person name="O'Leary S."/>
            <person name="Pearson M."/>
            <person name="Haas B.J."/>
            <person name="Mauceli E."/>
            <person name="Wortman J.R."/>
            <person name="Lee N.H."/>
            <person name="Guigo R."/>
            <person name="Stanke M."/>
            <person name="Alvarado L."/>
            <person name="Amedeo P."/>
            <person name="Antoine C.H."/>
            <person name="Arensburger P."/>
            <person name="Bidwell S.L."/>
            <person name="Crawford M."/>
            <person name="Camaro F."/>
            <person name="Devon K."/>
            <person name="Engels R."/>
            <person name="Hammond M."/>
            <person name="Howarth C."/>
            <person name="Koehrsen M."/>
            <person name="Lawson D."/>
            <person name="Montgomery P."/>
            <person name="Nene V."/>
            <person name="Nusbaum C."/>
            <person name="Puiu D."/>
            <person name="Romero-Severson J."/>
            <person name="Severson D.W."/>
            <person name="Shumway M."/>
            <person name="Sisk P."/>
            <person name="Stolte C."/>
            <person name="Zeng Q."/>
            <person name="Eisenstadt E."/>
            <person name="Fraser-Liggett C."/>
            <person name="Strausberg R."/>
            <person name="Galagan J."/>
            <person name="Birren B."/>
            <person name="Collins F.H."/>
        </authorList>
    </citation>
    <scope>NUCLEOTIDE SEQUENCE [LARGE SCALE GENOMIC DNA]</scope>
    <source>
        <strain evidence="8">JHB</strain>
    </source>
</reference>
<dbReference type="SMR" id="B0WLA6"/>
<dbReference type="VEuPathDB" id="VectorBase:CQUJHB010568"/>
<dbReference type="Pfam" id="PF00135">
    <property type="entry name" value="COesterase"/>
    <property type="match status" value="1"/>
</dbReference>
<dbReference type="InterPro" id="IPR029058">
    <property type="entry name" value="AB_hydrolase_fold"/>
</dbReference>
<dbReference type="EC" id="3.1.1.-" evidence="6"/>
<evidence type="ECO:0000256" key="3">
    <source>
        <dbReference type="ARBA" id="ARBA00022801"/>
    </source>
</evidence>
<evidence type="ECO:0000256" key="6">
    <source>
        <dbReference type="RuleBase" id="RU361235"/>
    </source>
</evidence>
<dbReference type="PROSITE" id="PS00122">
    <property type="entry name" value="CARBOXYLESTERASE_B_1"/>
    <property type="match status" value="1"/>
</dbReference>
<evidence type="ECO:0000313" key="8">
    <source>
        <dbReference type="EMBL" id="EDS30390.1"/>
    </source>
</evidence>
<dbReference type="Gene3D" id="3.40.50.1820">
    <property type="entry name" value="alpha/beta hydrolase"/>
    <property type="match status" value="1"/>
</dbReference>
<dbReference type="Proteomes" id="UP000002320">
    <property type="component" value="Unassembled WGS sequence"/>
</dbReference>
<dbReference type="PANTHER" id="PTHR11559">
    <property type="entry name" value="CARBOXYLESTERASE"/>
    <property type="match status" value="1"/>
</dbReference>
<dbReference type="OrthoDB" id="19653at2759"/>
<keyword evidence="5" id="KW-0325">Glycoprotein</keyword>
<keyword evidence="10" id="KW-1185">Reference proteome</keyword>
<dbReference type="InterPro" id="IPR002018">
    <property type="entry name" value="CarbesteraseB"/>
</dbReference>
<dbReference type="InterPro" id="IPR019826">
    <property type="entry name" value="Carboxylesterase_B_AS"/>
</dbReference>